<comment type="subcellular location">
    <subcellularLocation>
        <location evidence="4">Secreted</location>
    </subcellularLocation>
    <subcellularLocation>
        <location evidence="4">Bacterial flagellum</location>
    </subcellularLocation>
</comment>
<evidence type="ECO:0000313" key="8">
    <source>
        <dbReference type="Proteomes" id="UP000050902"/>
    </source>
</evidence>
<dbReference type="InterPro" id="IPR010810">
    <property type="entry name" value="Flagellin_hook_IN_motif"/>
</dbReference>
<dbReference type="PANTHER" id="PTHR42792">
    <property type="entry name" value="FLAGELLIN"/>
    <property type="match status" value="1"/>
</dbReference>
<comment type="caution">
    <text evidence="7">The sequence shown here is derived from an EMBL/GenBank/DDBJ whole genome shotgun (WGS) entry which is preliminary data.</text>
</comment>
<evidence type="ECO:0000259" key="5">
    <source>
        <dbReference type="Pfam" id="PF00669"/>
    </source>
</evidence>
<evidence type="ECO:0000256" key="4">
    <source>
        <dbReference type="RuleBase" id="RU362073"/>
    </source>
</evidence>
<dbReference type="Gene3D" id="6.10.10.10">
    <property type="entry name" value="Flagellar export chaperone, C-terminal domain"/>
    <property type="match status" value="1"/>
</dbReference>
<evidence type="ECO:0000313" key="7">
    <source>
        <dbReference type="EMBL" id="KRG54258.1"/>
    </source>
</evidence>
<dbReference type="InterPro" id="IPR042187">
    <property type="entry name" value="Flagellin_C_sub2"/>
</dbReference>
<dbReference type="Gene3D" id="2.170.280.10">
    <property type="entry name" value="f41 fragment of flagellin, middle domain"/>
    <property type="match status" value="1"/>
</dbReference>
<keyword evidence="8" id="KW-1185">Reference proteome</keyword>
<protein>
    <recommendedName>
        <fullName evidence="4">Flagellin</fullName>
    </recommendedName>
</protein>
<keyword evidence="3 4" id="KW-0975">Bacterial flagellum</keyword>
<feature type="domain" description="Flagellin N-terminal" evidence="5">
    <location>
        <begin position="5"/>
        <end position="141"/>
    </location>
</feature>
<gene>
    <name evidence="7" type="ORF">ABB22_16560</name>
</gene>
<reference evidence="7 8" key="1">
    <citation type="submission" date="2015-05" db="EMBL/GenBank/DDBJ databases">
        <title>Genome sequencing and analysis of members of genus Stenotrophomonas.</title>
        <authorList>
            <person name="Patil P.P."/>
            <person name="Midha S."/>
            <person name="Patil P.B."/>
        </authorList>
    </citation>
    <scope>NUCLEOTIDE SEQUENCE [LARGE SCALE GENOMIC DNA]</scope>
    <source>
        <strain evidence="7 8">DSM 12575</strain>
    </source>
</reference>
<evidence type="ECO:0000259" key="6">
    <source>
        <dbReference type="Pfam" id="PF00700"/>
    </source>
</evidence>
<dbReference type="PRINTS" id="PR00207">
    <property type="entry name" value="FLAGELLIN"/>
</dbReference>
<proteinExistence type="inferred from homology"/>
<comment type="similarity">
    <text evidence="1 4">Belongs to the bacterial flagellin family.</text>
</comment>
<name>A0ABR5NGB4_9GAMM</name>
<feature type="domain" description="Flagellin C-terminal" evidence="6">
    <location>
        <begin position="553"/>
        <end position="637"/>
    </location>
</feature>
<dbReference type="Pfam" id="PF00700">
    <property type="entry name" value="Flagellin_C"/>
    <property type="match status" value="1"/>
</dbReference>
<keyword evidence="2 4" id="KW-0964">Secreted</keyword>
<accession>A0ABR5NGB4</accession>
<dbReference type="InterPro" id="IPR001492">
    <property type="entry name" value="Flagellin"/>
</dbReference>
<sequence>MAQIINTNIMSLNAQRNLNTSGGALATSIQRLSSGLRINSAKDDAAGLAISERFTTQIRGMNQAARNANDGISLAQTAEGALGEISNNLQRIRELAVQSRNATNSSSDRMALDAEVQLLKAEIQRVAEETNFNGTPLLNGSFMNQAFQVGADQGQVINIAQIANANIKALGNWNRVDTPAGMAGVAATASGGTTTMTGTVLAAASGVGTPTPATGSKATFAASTFIADFATDGTVTFDVTIGSGTAQTITLDGNYTDIGALRDAINGQLTGATAMDSGGSIVITNDITGAASGAITVNNFAAGSNTTVTALPTVTQTAGTDYAPGVPGTPTFGTVAAGEFSINGVGIVSAGGATASDGVDALITAFNAAKALPANAAALGNITASNVNGRLQLVDSTGAAVTIGGTTPGNAGMLNITPVNTSTLGAGSFVIAGSKGTATIDFPAAGGAGQRASDLVKAINNQSYNTGVTASLDATGKLQLASLSGNFSVAPAGTGTAADLLANTGLTEGLTGVMDPALPPVVTVGTSWVAGAAETGFADLDVTSALGADNALAAMDAALQSINSARADLGAVQNRFTSTIANLNTSSENLTAARSRIRDTDYAVETAELTRTQILQQAGTAMLAQANQVPQSVLSLLK</sequence>
<dbReference type="SUPFAM" id="SSF64518">
    <property type="entry name" value="Phase 1 flagellin"/>
    <property type="match status" value="2"/>
</dbReference>
<keyword evidence="7" id="KW-0282">Flagellum</keyword>
<evidence type="ECO:0000256" key="2">
    <source>
        <dbReference type="ARBA" id="ARBA00022525"/>
    </source>
</evidence>
<dbReference type="InterPro" id="IPR046358">
    <property type="entry name" value="Flagellin_C"/>
</dbReference>
<dbReference type="Pfam" id="PF07196">
    <property type="entry name" value="Flagellin_IN"/>
    <property type="match status" value="1"/>
</dbReference>
<dbReference type="Pfam" id="PF00669">
    <property type="entry name" value="Flagellin_N"/>
    <property type="match status" value="1"/>
</dbReference>
<dbReference type="Gene3D" id="1.20.1330.10">
    <property type="entry name" value="f41 fragment of flagellin, N-terminal domain"/>
    <property type="match status" value="2"/>
</dbReference>
<dbReference type="Proteomes" id="UP000050902">
    <property type="component" value="Unassembled WGS sequence"/>
</dbReference>
<dbReference type="InterPro" id="IPR001029">
    <property type="entry name" value="Flagellin_N"/>
</dbReference>
<organism evidence="7 8">
    <name type="scientific">Stenotrophomonas nitritireducens</name>
    <dbReference type="NCBI Taxonomy" id="83617"/>
    <lineage>
        <taxon>Bacteria</taxon>
        <taxon>Pseudomonadati</taxon>
        <taxon>Pseudomonadota</taxon>
        <taxon>Gammaproteobacteria</taxon>
        <taxon>Lysobacterales</taxon>
        <taxon>Lysobacteraceae</taxon>
        <taxon>Stenotrophomonas</taxon>
    </lineage>
</organism>
<dbReference type="Gene3D" id="2.60.40.4390">
    <property type="match status" value="1"/>
</dbReference>
<evidence type="ECO:0000256" key="1">
    <source>
        <dbReference type="ARBA" id="ARBA00005709"/>
    </source>
</evidence>
<keyword evidence="7" id="KW-0966">Cell projection</keyword>
<dbReference type="Gene3D" id="2.30.220.10">
    <property type="entry name" value="f41 fragment of flagellin, C-terminal domain"/>
    <property type="match status" value="1"/>
</dbReference>
<dbReference type="Gene3D" id="6.10.280.190">
    <property type="match status" value="1"/>
</dbReference>
<dbReference type="EMBL" id="LDJG01000033">
    <property type="protein sequence ID" value="KRG54258.1"/>
    <property type="molecule type" value="Genomic_DNA"/>
</dbReference>
<comment type="function">
    <text evidence="4">Flagellin is the subunit protein which polymerizes to form the filaments of bacterial flagella.</text>
</comment>
<evidence type="ECO:0000256" key="3">
    <source>
        <dbReference type="ARBA" id="ARBA00023143"/>
    </source>
</evidence>
<dbReference type="PANTHER" id="PTHR42792:SF2">
    <property type="entry name" value="FLAGELLIN"/>
    <property type="match status" value="1"/>
</dbReference>
<keyword evidence="7" id="KW-0969">Cilium</keyword>